<proteinExistence type="predicted"/>
<evidence type="ECO:0000256" key="1">
    <source>
        <dbReference type="SAM" id="Phobius"/>
    </source>
</evidence>
<comment type="caution">
    <text evidence="2">The sequence shown here is derived from an EMBL/GenBank/DDBJ whole genome shotgun (WGS) entry which is preliminary data.</text>
</comment>
<protein>
    <submittedName>
        <fullName evidence="2">Uncharacterized protein</fullName>
    </submittedName>
</protein>
<keyword evidence="1" id="KW-1133">Transmembrane helix</keyword>
<evidence type="ECO:0000313" key="2">
    <source>
        <dbReference type="EMBL" id="MFD2648902.1"/>
    </source>
</evidence>
<evidence type="ECO:0000313" key="3">
    <source>
        <dbReference type="Proteomes" id="UP001597521"/>
    </source>
</evidence>
<feature type="transmembrane region" description="Helical" evidence="1">
    <location>
        <begin position="90"/>
        <end position="116"/>
    </location>
</feature>
<name>A0ABW5QMD0_9HYPH</name>
<accession>A0ABW5QMD0</accession>
<dbReference type="Proteomes" id="UP001597521">
    <property type="component" value="Unassembled WGS sequence"/>
</dbReference>
<feature type="transmembrane region" description="Helical" evidence="1">
    <location>
        <begin position="52"/>
        <end position="78"/>
    </location>
</feature>
<keyword evidence="1" id="KW-0812">Transmembrane</keyword>
<reference evidence="3" key="1">
    <citation type="journal article" date="2019" name="Int. J. Syst. Evol. Microbiol.">
        <title>The Global Catalogue of Microorganisms (GCM) 10K type strain sequencing project: providing services to taxonomists for standard genome sequencing and annotation.</title>
        <authorList>
            <consortium name="The Broad Institute Genomics Platform"/>
            <consortium name="The Broad Institute Genome Sequencing Center for Infectious Disease"/>
            <person name="Wu L."/>
            <person name="Ma J."/>
        </authorList>
    </citation>
    <scope>NUCLEOTIDE SEQUENCE [LARGE SCALE GENOMIC DNA]</scope>
    <source>
        <strain evidence="3">CCM 7427</strain>
    </source>
</reference>
<keyword evidence="1" id="KW-0472">Membrane</keyword>
<dbReference type="EMBL" id="JBHUNP010000001">
    <property type="protein sequence ID" value="MFD2648902.1"/>
    <property type="molecule type" value="Genomic_DNA"/>
</dbReference>
<gene>
    <name evidence="2" type="ORF">ACFSX5_14020</name>
</gene>
<sequence length="123" mass="13159">MDDRHSVRQMMGTFLFLLTGPILWAAQLTAIYGAQSSLCAFAALPQHVIGGVVLGISVLVIIASALTLLWPGAVFRLLTGTRPPEDQSRFLFAVMRLLGALSTLAMVYFALAVAILPGCADLR</sequence>
<organism evidence="2 3">
    <name type="scientific">Devosia albogilva</name>
    <dbReference type="NCBI Taxonomy" id="429726"/>
    <lineage>
        <taxon>Bacteria</taxon>
        <taxon>Pseudomonadati</taxon>
        <taxon>Pseudomonadota</taxon>
        <taxon>Alphaproteobacteria</taxon>
        <taxon>Hyphomicrobiales</taxon>
        <taxon>Devosiaceae</taxon>
        <taxon>Devosia</taxon>
    </lineage>
</organism>
<keyword evidence="3" id="KW-1185">Reference proteome</keyword>
<dbReference type="RefSeq" id="WP_386834252.1">
    <property type="nucleotide sequence ID" value="NZ_JBHUNP010000001.1"/>
</dbReference>